<feature type="region of interest" description="Disordered" evidence="1">
    <location>
        <begin position="150"/>
        <end position="194"/>
    </location>
</feature>
<proteinExistence type="predicted"/>
<protein>
    <recommendedName>
        <fullName evidence="5">Secreted protein</fullName>
    </recommendedName>
</protein>
<evidence type="ECO:0000313" key="3">
    <source>
        <dbReference type="EMBL" id="KAK2027133.1"/>
    </source>
</evidence>
<feature type="compositionally biased region" description="Basic and acidic residues" evidence="1">
    <location>
        <begin position="159"/>
        <end position="181"/>
    </location>
</feature>
<dbReference type="AlphaFoldDB" id="A0AAD9M376"/>
<gene>
    <name evidence="3" type="ORF">LX32DRAFT_454421</name>
</gene>
<dbReference type="EMBL" id="MU842901">
    <property type="protein sequence ID" value="KAK2027133.1"/>
    <property type="molecule type" value="Genomic_DNA"/>
</dbReference>
<sequence length="194" mass="20989">MGTLFSFPFLSFLFPLDVEGRSPGWMEDGREAFSGLGSSARKTDPDSSFGAQYGTGGNDAAKQASKQWRGRSRRMSWCVWAVASCRGGGGREGMCNAQNGAEAPTVTKDIRMAGQDSLLRKVALLDARDEQGPNGSQRGKEKTGTYRMPMRWTSCGDVDASRSSRPDSDASHKVAMRKEGRVWSGNPTVPTLPT</sequence>
<feature type="chain" id="PRO_5042184375" description="Secreted protein" evidence="2">
    <location>
        <begin position="21"/>
        <end position="194"/>
    </location>
</feature>
<comment type="caution">
    <text evidence="3">The sequence shown here is derived from an EMBL/GenBank/DDBJ whole genome shotgun (WGS) entry which is preliminary data.</text>
</comment>
<evidence type="ECO:0008006" key="5">
    <source>
        <dbReference type="Google" id="ProtNLM"/>
    </source>
</evidence>
<accession>A0AAD9M376</accession>
<evidence type="ECO:0000256" key="1">
    <source>
        <dbReference type="SAM" id="MobiDB-lite"/>
    </source>
</evidence>
<feature type="signal peptide" evidence="2">
    <location>
        <begin position="1"/>
        <end position="20"/>
    </location>
</feature>
<feature type="region of interest" description="Disordered" evidence="1">
    <location>
        <begin position="126"/>
        <end position="145"/>
    </location>
</feature>
<reference evidence="3" key="1">
    <citation type="submission" date="2021-06" db="EMBL/GenBank/DDBJ databases">
        <title>Comparative genomics, transcriptomics and evolutionary studies reveal genomic signatures of adaptation to plant cell wall in hemibiotrophic fungi.</title>
        <authorList>
            <consortium name="DOE Joint Genome Institute"/>
            <person name="Baroncelli R."/>
            <person name="Diaz J.F."/>
            <person name="Benocci T."/>
            <person name="Peng M."/>
            <person name="Battaglia E."/>
            <person name="Haridas S."/>
            <person name="Andreopoulos W."/>
            <person name="Labutti K."/>
            <person name="Pangilinan J."/>
            <person name="Floch G.L."/>
            <person name="Makela M.R."/>
            <person name="Henrissat B."/>
            <person name="Grigoriev I.V."/>
            <person name="Crouch J.A."/>
            <person name="De Vries R.P."/>
            <person name="Sukno S.A."/>
            <person name="Thon M.R."/>
        </authorList>
    </citation>
    <scope>NUCLEOTIDE SEQUENCE</scope>
    <source>
        <strain evidence="3">MAFF235873</strain>
    </source>
</reference>
<feature type="compositionally biased region" description="Polar residues" evidence="1">
    <location>
        <begin position="185"/>
        <end position="194"/>
    </location>
</feature>
<dbReference type="Proteomes" id="UP001232148">
    <property type="component" value="Unassembled WGS sequence"/>
</dbReference>
<organism evidence="3 4">
    <name type="scientific">Colletotrichum zoysiae</name>
    <dbReference type="NCBI Taxonomy" id="1216348"/>
    <lineage>
        <taxon>Eukaryota</taxon>
        <taxon>Fungi</taxon>
        <taxon>Dikarya</taxon>
        <taxon>Ascomycota</taxon>
        <taxon>Pezizomycotina</taxon>
        <taxon>Sordariomycetes</taxon>
        <taxon>Hypocreomycetidae</taxon>
        <taxon>Glomerellales</taxon>
        <taxon>Glomerellaceae</taxon>
        <taxon>Colletotrichum</taxon>
        <taxon>Colletotrichum graminicola species complex</taxon>
    </lineage>
</organism>
<name>A0AAD9M376_9PEZI</name>
<feature type="region of interest" description="Disordered" evidence="1">
    <location>
        <begin position="36"/>
        <end position="61"/>
    </location>
</feature>
<evidence type="ECO:0000256" key="2">
    <source>
        <dbReference type="SAM" id="SignalP"/>
    </source>
</evidence>
<keyword evidence="4" id="KW-1185">Reference proteome</keyword>
<evidence type="ECO:0000313" key="4">
    <source>
        <dbReference type="Proteomes" id="UP001232148"/>
    </source>
</evidence>
<keyword evidence="2" id="KW-0732">Signal</keyword>